<dbReference type="Proteomes" id="UP000076577">
    <property type="component" value="Unassembled WGS sequence"/>
</dbReference>
<protein>
    <recommendedName>
        <fullName evidence="3">YHS domain protein</fullName>
    </recommendedName>
</protein>
<organism evidence="1 2">
    <name type="scientific">Pseudovibrio axinellae</name>
    <dbReference type="NCBI Taxonomy" id="989403"/>
    <lineage>
        <taxon>Bacteria</taxon>
        <taxon>Pseudomonadati</taxon>
        <taxon>Pseudomonadota</taxon>
        <taxon>Alphaproteobacteria</taxon>
        <taxon>Hyphomicrobiales</taxon>
        <taxon>Stappiaceae</taxon>
        <taxon>Pseudovibrio</taxon>
    </lineage>
</organism>
<reference evidence="1 2" key="1">
    <citation type="journal article" date="2016" name="Front. Microbiol.">
        <title>Comparative Genomic Analysis Reveals a Diverse Repertoire of Genes Involved in Prokaryote-Eukaryote Interactions within the Pseudovibrio Genus.</title>
        <authorList>
            <person name="Romano S."/>
            <person name="Fernandez-Guerra A."/>
            <person name="Reen F.J."/>
            <person name="Glockner F.O."/>
            <person name="Crowley S.P."/>
            <person name="O'Sullivan O."/>
            <person name="Cotter P.D."/>
            <person name="Adams C."/>
            <person name="Dobson A.D."/>
            <person name="O'Gara F."/>
        </authorList>
    </citation>
    <scope>NUCLEOTIDE SEQUENCE [LARGE SCALE GENOMIC DNA]</scope>
    <source>
        <strain evidence="1 2">Ad2</strain>
    </source>
</reference>
<proteinExistence type="predicted"/>
<comment type="caution">
    <text evidence="1">The sequence shown here is derived from an EMBL/GenBank/DDBJ whole genome shotgun (WGS) entry which is preliminary data.</text>
</comment>
<dbReference type="OrthoDB" id="344729at2"/>
<evidence type="ECO:0008006" key="3">
    <source>
        <dbReference type="Google" id="ProtNLM"/>
    </source>
</evidence>
<dbReference type="AlphaFoldDB" id="A0A166ACM0"/>
<dbReference type="STRING" id="989403.SAMN05421798_1078"/>
<keyword evidence="2" id="KW-1185">Reference proteome</keyword>
<name>A0A166ACM0_9HYPH</name>
<gene>
    <name evidence="1" type="ORF">PsAD2_01368</name>
</gene>
<sequence length="161" mass="18072">MDILMISEVFYRKLAVITKVLGAAGVFLMLVVVSVNAQERFTYVLSMFDPVSYQVSQLPEKGREDITLSWGGRIWAFSNEGNRDAFRHSPEVYAPLFQGCDALSLAQGYRAEGLAKIYLIYDQQLMLFQGREHRALFLSAPDTLLVKAKSHAGDVKCGPYQ</sequence>
<evidence type="ECO:0000313" key="1">
    <source>
        <dbReference type="EMBL" id="KZL20873.1"/>
    </source>
</evidence>
<evidence type="ECO:0000313" key="2">
    <source>
        <dbReference type="Proteomes" id="UP000076577"/>
    </source>
</evidence>
<dbReference type="EMBL" id="LMCB01000006">
    <property type="protein sequence ID" value="KZL20873.1"/>
    <property type="molecule type" value="Genomic_DNA"/>
</dbReference>
<dbReference type="PATRIC" id="fig|989403.3.peg.1459"/>
<accession>A0A166ACM0</accession>